<dbReference type="GO" id="GO:0031124">
    <property type="term" value="P:mRNA 3'-end processing"/>
    <property type="evidence" value="ECO:0007669"/>
    <property type="project" value="InterPro"/>
</dbReference>
<dbReference type="InterPro" id="IPR003107">
    <property type="entry name" value="HAT"/>
</dbReference>
<protein>
    <recommendedName>
        <fullName evidence="4">Suppressor of forked domain-containing protein</fullName>
    </recommendedName>
</protein>
<dbReference type="Pfam" id="PF05843">
    <property type="entry name" value="Suf"/>
    <property type="match status" value="1"/>
</dbReference>
<evidence type="ECO:0000313" key="6">
    <source>
        <dbReference type="Proteomes" id="UP000282876"/>
    </source>
</evidence>
<evidence type="ECO:0000259" key="4">
    <source>
        <dbReference type="Pfam" id="PF05843"/>
    </source>
</evidence>
<dbReference type="Gene3D" id="1.25.40.10">
    <property type="entry name" value="Tetratricopeptide repeat domain"/>
    <property type="match status" value="1"/>
</dbReference>
<keyword evidence="3" id="KW-0539">Nucleus</keyword>
<feature type="domain" description="Suppressor of forked" evidence="4">
    <location>
        <begin position="13"/>
        <end position="147"/>
    </location>
</feature>
<dbReference type="VEuPathDB" id="MicrosporidiaDB:TUBRATIS_25600"/>
<dbReference type="EMBL" id="RCSS01000690">
    <property type="protein sequence ID" value="RVD91003.1"/>
    <property type="molecule type" value="Genomic_DNA"/>
</dbReference>
<dbReference type="OrthoDB" id="26282at2759"/>
<keyword evidence="2" id="KW-0677">Repeat</keyword>
<accession>A0A437AIJ0</accession>
<evidence type="ECO:0000256" key="2">
    <source>
        <dbReference type="ARBA" id="ARBA00022737"/>
    </source>
</evidence>
<dbReference type="SUPFAM" id="SSF48452">
    <property type="entry name" value="TPR-like"/>
    <property type="match status" value="1"/>
</dbReference>
<dbReference type="GO" id="GO:0003729">
    <property type="term" value="F:mRNA binding"/>
    <property type="evidence" value="ECO:0007669"/>
    <property type="project" value="TreeGrafter"/>
</dbReference>
<gene>
    <name evidence="5" type="ORF">TUBRATIS_25600</name>
</gene>
<evidence type="ECO:0000313" key="5">
    <source>
        <dbReference type="EMBL" id="RVD91003.1"/>
    </source>
</evidence>
<sequence>MLDFDEKFKKAENYFKKGDYKKLEVYFAKILTKTHNIKLWELYLTYIKTVNKEALELAYSYTIQNLWFHYDIYQILVDYIEILEDVEKIREVYSIGLANPIHNIGLLYKNYELFEISLNKVTAKTLINEKLPIFQSSFKLYQRLLPYLNNEFDSIDKILSLETEERKEKVLEYFIEKYSYREDLYFVYCEFLNQKPGCELTEDNKLGLKIKDSLLSGIEITNSIFLKCYYSLLFKQTDQLELTNEPSLICYLNIQAQKGEKELFSAINENFTENEQKINALDYAAKLFYSTTLNKEKTLEIYKKGVPLINDKMLDFFLSIFDLQTARIIFKNYKISSEEKRKMAFSEFCLGSLENIRKCFDKENLYKEFRSLVVEENEKVFEKVPCLKEGSVFMRLSSKDAVKLLEKIQVNL</sequence>
<proteinExistence type="predicted"/>
<comment type="caution">
    <text evidence="5">The sequence shown here is derived from an EMBL/GenBank/DDBJ whole genome shotgun (WGS) entry which is preliminary data.</text>
</comment>
<evidence type="ECO:0000256" key="1">
    <source>
        <dbReference type="ARBA" id="ARBA00004123"/>
    </source>
</evidence>
<dbReference type="InterPro" id="IPR011990">
    <property type="entry name" value="TPR-like_helical_dom_sf"/>
</dbReference>
<dbReference type="SMART" id="SM00386">
    <property type="entry name" value="HAT"/>
    <property type="match status" value="3"/>
</dbReference>
<organism evidence="5 6">
    <name type="scientific">Tubulinosema ratisbonensis</name>
    <dbReference type="NCBI Taxonomy" id="291195"/>
    <lineage>
        <taxon>Eukaryota</taxon>
        <taxon>Fungi</taxon>
        <taxon>Fungi incertae sedis</taxon>
        <taxon>Microsporidia</taxon>
        <taxon>Tubulinosematoidea</taxon>
        <taxon>Tubulinosematidae</taxon>
        <taxon>Tubulinosema</taxon>
    </lineage>
</organism>
<dbReference type="GO" id="GO:0005634">
    <property type="term" value="C:nucleus"/>
    <property type="evidence" value="ECO:0007669"/>
    <property type="project" value="UniProtKB-SubCell"/>
</dbReference>
<name>A0A437AIJ0_9MICR</name>
<dbReference type="InterPro" id="IPR008847">
    <property type="entry name" value="Suf"/>
</dbReference>
<dbReference type="Proteomes" id="UP000282876">
    <property type="component" value="Unassembled WGS sequence"/>
</dbReference>
<dbReference type="InterPro" id="IPR045243">
    <property type="entry name" value="Rna14-like"/>
</dbReference>
<reference evidence="5 6" key="1">
    <citation type="submission" date="2018-10" db="EMBL/GenBank/DDBJ databases">
        <title>Draft genome sequence of the microsporidian Tubulinosema ratisbonensis.</title>
        <authorList>
            <person name="Polonais V."/>
            <person name="Peyretaillade E."/>
            <person name="Niehus S."/>
            <person name="Wawrzyniak I."/>
            <person name="Franchet A."/>
            <person name="Gaspin C."/>
            <person name="Reichstadt M."/>
            <person name="Belser C."/>
            <person name="Labadie K."/>
            <person name="Delbac F."/>
            <person name="Ferrandon D."/>
        </authorList>
    </citation>
    <scope>NUCLEOTIDE SEQUENCE [LARGE SCALE GENOMIC DNA]</scope>
    <source>
        <strain evidence="5 6">Franzen</strain>
    </source>
</reference>
<dbReference type="PANTHER" id="PTHR19980">
    <property type="entry name" value="RNA CLEAVAGE STIMULATION FACTOR"/>
    <property type="match status" value="1"/>
</dbReference>
<comment type="subcellular location">
    <subcellularLocation>
        <location evidence="1">Nucleus</location>
    </subcellularLocation>
</comment>
<dbReference type="PANTHER" id="PTHR19980:SF0">
    <property type="entry name" value="CLEAVAGE STIMULATION FACTOR SUBUNIT 3"/>
    <property type="match status" value="1"/>
</dbReference>
<dbReference type="AlphaFoldDB" id="A0A437AIJ0"/>
<keyword evidence="6" id="KW-1185">Reference proteome</keyword>
<evidence type="ECO:0000256" key="3">
    <source>
        <dbReference type="ARBA" id="ARBA00023242"/>
    </source>
</evidence>
<dbReference type="STRING" id="291195.A0A437AIJ0"/>